<dbReference type="AlphaFoldDB" id="A0A1C7LZK1"/>
<sequence>MSEMPHRPTTPTPVDENRFLTIVHPYPLQANMKLQEDREECSRWLARFIPPNALIAIYYKPRSPSMLIVEIQREVPQLENILGEHTWSEFLRNPGDQEKDRVSRLFFCTLGTGRAVQKEGWRRVDIDPAWLKDCRPNDELMEKTYPTTHYCKLLPEDKTRFELCRPLPIKWFPHAEPIASPPGFMLYHITTNQGSASSHSGCPPSPVLPHAPPPSRLSSPARRSPIAIEDTTELPLSGDRDLMATISLEDEDEDEDDDDDDDHKLFKDCTAPSIHAVSVSRSSGLACLLWYSAEPLSKAPEVELCLVHHIVCGGICRQYAAQLKEKQREKERREREQQREKARAQRVERGRGHGAGRGRGSPPGRNDTGSSPGAGKNEVSGADRMRAPRNHVVHNGVRKRPTHLTSGGGIRVASPAPKRAPDVQNSPAPAKDLPSGENKAVSLHTPSEGEHIHVQGPENQAEDDDAWSVAEYSDSEW</sequence>
<dbReference type="OrthoDB" id="3243413at2759"/>
<feature type="region of interest" description="Disordered" evidence="1">
    <location>
        <begin position="328"/>
        <end position="477"/>
    </location>
</feature>
<evidence type="ECO:0000313" key="2">
    <source>
        <dbReference type="EMBL" id="OBZ69908.1"/>
    </source>
</evidence>
<feature type="compositionally biased region" description="Pro residues" evidence="1">
    <location>
        <begin position="203"/>
        <end position="215"/>
    </location>
</feature>
<feature type="region of interest" description="Disordered" evidence="1">
    <location>
        <begin position="195"/>
        <end position="241"/>
    </location>
</feature>
<dbReference type="EMBL" id="LUGG01000015">
    <property type="protein sequence ID" value="OBZ69908.1"/>
    <property type="molecule type" value="Genomic_DNA"/>
</dbReference>
<evidence type="ECO:0000313" key="3">
    <source>
        <dbReference type="Proteomes" id="UP000092993"/>
    </source>
</evidence>
<keyword evidence="3" id="KW-1185">Reference proteome</keyword>
<dbReference type="Proteomes" id="UP000092993">
    <property type="component" value="Unassembled WGS sequence"/>
</dbReference>
<feature type="compositionally biased region" description="Basic and acidic residues" evidence="1">
    <location>
        <begin position="328"/>
        <end position="351"/>
    </location>
</feature>
<organism evidence="2 3">
    <name type="scientific">Grifola frondosa</name>
    <name type="common">Maitake</name>
    <name type="synonym">Polyporus frondosus</name>
    <dbReference type="NCBI Taxonomy" id="5627"/>
    <lineage>
        <taxon>Eukaryota</taxon>
        <taxon>Fungi</taxon>
        <taxon>Dikarya</taxon>
        <taxon>Basidiomycota</taxon>
        <taxon>Agaricomycotina</taxon>
        <taxon>Agaricomycetes</taxon>
        <taxon>Polyporales</taxon>
        <taxon>Grifolaceae</taxon>
        <taxon>Grifola</taxon>
    </lineage>
</organism>
<protein>
    <submittedName>
        <fullName evidence="2">Uncharacterized protein</fullName>
    </submittedName>
</protein>
<feature type="compositionally biased region" description="Basic residues" evidence="1">
    <location>
        <begin position="387"/>
        <end position="402"/>
    </location>
</feature>
<gene>
    <name evidence="2" type="ORF">A0H81_10374</name>
</gene>
<evidence type="ECO:0000256" key="1">
    <source>
        <dbReference type="SAM" id="MobiDB-lite"/>
    </source>
</evidence>
<name>A0A1C7LZK1_GRIFR</name>
<proteinExistence type="predicted"/>
<accession>A0A1C7LZK1</accession>
<comment type="caution">
    <text evidence="2">The sequence shown here is derived from an EMBL/GenBank/DDBJ whole genome shotgun (WGS) entry which is preliminary data.</text>
</comment>
<feature type="compositionally biased region" description="Low complexity" evidence="1">
    <location>
        <begin position="216"/>
        <end position="225"/>
    </location>
</feature>
<reference evidence="2 3" key="1">
    <citation type="submission" date="2016-03" db="EMBL/GenBank/DDBJ databases">
        <title>Whole genome sequencing of Grifola frondosa 9006-11.</title>
        <authorList>
            <person name="Min B."/>
            <person name="Park H."/>
            <person name="Kim J.-G."/>
            <person name="Cho H."/>
            <person name="Oh Y.-L."/>
            <person name="Kong W.-S."/>
            <person name="Choi I.-G."/>
        </authorList>
    </citation>
    <scope>NUCLEOTIDE SEQUENCE [LARGE SCALE GENOMIC DNA]</scope>
    <source>
        <strain evidence="2 3">9006-11</strain>
    </source>
</reference>